<evidence type="ECO:0000313" key="8">
    <source>
        <dbReference type="EMBL" id="GFF40513.1"/>
    </source>
</evidence>
<proteinExistence type="predicted"/>
<dbReference type="Gene3D" id="1.20.1250.20">
    <property type="entry name" value="MFS general substrate transporter like domains"/>
    <property type="match status" value="1"/>
</dbReference>
<feature type="transmembrane region" description="Helical" evidence="6">
    <location>
        <begin position="350"/>
        <end position="371"/>
    </location>
</feature>
<keyword evidence="2 6" id="KW-0812">Transmembrane</keyword>
<evidence type="ECO:0000256" key="1">
    <source>
        <dbReference type="ARBA" id="ARBA00004141"/>
    </source>
</evidence>
<protein>
    <submittedName>
        <fullName evidence="8">Putative HC-toxin efflux carrier TOXA</fullName>
    </submittedName>
</protein>
<reference evidence="8 9" key="1">
    <citation type="submission" date="2020-01" db="EMBL/GenBank/DDBJ databases">
        <title>Draft genome sequence of Aspergillus udagawae IFM 46972.</title>
        <authorList>
            <person name="Takahashi H."/>
            <person name="Yaguchi T."/>
        </authorList>
    </citation>
    <scope>NUCLEOTIDE SEQUENCE [LARGE SCALE GENOMIC DNA]</scope>
    <source>
        <strain evidence="8 9">IFM 46972</strain>
    </source>
</reference>
<gene>
    <name evidence="8" type="ORF">IFM46972_06239</name>
</gene>
<dbReference type="FunFam" id="1.20.1720.10:FF:000012">
    <property type="entry name" value="MFS toxin efflux pump (AflT)"/>
    <property type="match status" value="1"/>
</dbReference>
<dbReference type="GO" id="GO:0022857">
    <property type="term" value="F:transmembrane transporter activity"/>
    <property type="evidence" value="ECO:0007669"/>
    <property type="project" value="InterPro"/>
</dbReference>
<dbReference type="PANTHER" id="PTHR23501">
    <property type="entry name" value="MAJOR FACILITATOR SUPERFAMILY"/>
    <property type="match status" value="1"/>
</dbReference>
<evidence type="ECO:0000313" key="9">
    <source>
        <dbReference type="Proteomes" id="UP000465221"/>
    </source>
</evidence>
<dbReference type="AlphaFoldDB" id="A0A8H3P2N7"/>
<feature type="transmembrane region" description="Helical" evidence="6">
    <location>
        <begin position="440"/>
        <end position="458"/>
    </location>
</feature>
<feature type="transmembrane region" description="Helical" evidence="6">
    <location>
        <begin position="383"/>
        <end position="404"/>
    </location>
</feature>
<feature type="transmembrane region" description="Helical" evidence="6">
    <location>
        <begin position="278"/>
        <end position="297"/>
    </location>
</feature>
<evidence type="ECO:0000259" key="7">
    <source>
        <dbReference type="PROSITE" id="PS50850"/>
    </source>
</evidence>
<dbReference type="GO" id="GO:0005886">
    <property type="term" value="C:plasma membrane"/>
    <property type="evidence" value="ECO:0007669"/>
    <property type="project" value="TreeGrafter"/>
</dbReference>
<feature type="transmembrane region" description="Helical" evidence="6">
    <location>
        <begin position="149"/>
        <end position="168"/>
    </location>
</feature>
<feature type="transmembrane region" description="Helical" evidence="6">
    <location>
        <begin position="81"/>
        <end position="107"/>
    </location>
</feature>
<dbReference type="InterPro" id="IPR020846">
    <property type="entry name" value="MFS_dom"/>
</dbReference>
<organism evidence="8 9">
    <name type="scientific">Aspergillus udagawae</name>
    <dbReference type="NCBI Taxonomy" id="91492"/>
    <lineage>
        <taxon>Eukaryota</taxon>
        <taxon>Fungi</taxon>
        <taxon>Dikarya</taxon>
        <taxon>Ascomycota</taxon>
        <taxon>Pezizomycotina</taxon>
        <taxon>Eurotiomycetes</taxon>
        <taxon>Eurotiomycetidae</taxon>
        <taxon>Eurotiales</taxon>
        <taxon>Aspergillaceae</taxon>
        <taxon>Aspergillus</taxon>
        <taxon>Aspergillus subgen. Fumigati</taxon>
    </lineage>
</organism>
<feature type="compositionally biased region" description="Polar residues" evidence="5">
    <location>
        <begin position="18"/>
        <end position="29"/>
    </location>
</feature>
<feature type="region of interest" description="Disordered" evidence="5">
    <location>
        <begin position="585"/>
        <end position="628"/>
    </location>
</feature>
<feature type="compositionally biased region" description="Gly residues" evidence="5">
    <location>
        <begin position="588"/>
        <end position="607"/>
    </location>
</feature>
<feature type="transmembrane region" description="Helical" evidence="6">
    <location>
        <begin position="174"/>
        <end position="199"/>
    </location>
</feature>
<comment type="subcellular location">
    <subcellularLocation>
        <location evidence="1">Membrane</location>
        <topology evidence="1">Multi-pass membrane protein</topology>
    </subcellularLocation>
</comment>
<dbReference type="CDD" id="cd17502">
    <property type="entry name" value="MFS_Azr1_MDR_like"/>
    <property type="match status" value="1"/>
</dbReference>
<evidence type="ECO:0000256" key="2">
    <source>
        <dbReference type="ARBA" id="ARBA00022692"/>
    </source>
</evidence>
<keyword evidence="4 6" id="KW-0472">Membrane</keyword>
<evidence type="ECO:0000256" key="6">
    <source>
        <dbReference type="SAM" id="Phobius"/>
    </source>
</evidence>
<dbReference type="SUPFAM" id="SSF103473">
    <property type="entry name" value="MFS general substrate transporter"/>
    <property type="match status" value="1"/>
</dbReference>
<comment type="caution">
    <text evidence="8">The sequence shown here is derived from an EMBL/GenBank/DDBJ whole genome shotgun (WGS) entry which is preliminary data.</text>
</comment>
<feature type="transmembrane region" description="Helical" evidence="6">
    <location>
        <begin position="409"/>
        <end position="428"/>
    </location>
</feature>
<name>A0A8H3P2N7_9EURO</name>
<dbReference type="EMBL" id="BLKC01000041">
    <property type="protein sequence ID" value="GFF40513.1"/>
    <property type="molecule type" value="Genomic_DNA"/>
</dbReference>
<feature type="region of interest" description="Disordered" evidence="5">
    <location>
        <begin position="1"/>
        <end position="68"/>
    </location>
</feature>
<accession>A0A8H3P2N7</accession>
<dbReference type="Proteomes" id="UP000465221">
    <property type="component" value="Unassembled WGS sequence"/>
</dbReference>
<dbReference type="PANTHER" id="PTHR23501:SF201">
    <property type="entry name" value="MFS AFLATOXIN EFFLUX PUMP"/>
    <property type="match status" value="1"/>
</dbReference>
<keyword evidence="3 6" id="KW-1133">Transmembrane helix</keyword>
<evidence type="ECO:0000256" key="5">
    <source>
        <dbReference type="SAM" id="MobiDB-lite"/>
    </source>
</evidence>
<dbReference type="PROSITE" id="PS50850">
    <property type="entry name" value="MFS"/>
    <property type="match status" value="1"/>
</dbReference>
<feature type="transmembrane region" description="Helical" evidence="6">
    <location>
        <begin position="237"/>
        <end position="257"/>
    </location>
</feature>
<feature type="compositionally biased region" description="Gly residues" evidence="5">
    <location>
        <begin position="57"/>
        <end position="68"/>
    </location>
</feature>
<dbReference type="InterPro" id="IPR011701">
    <property type="entry name" value="MFS"/>
</dbReference>
<dbReference type="Pfam" id="PF07690">
    <property type="entry name" value="MFS_1"/>
    <property type="match status" value="1"/>
</dbReference>
<dbReference type="InterPro" id="IPR036259">
    <property type="entry name" value="MFS_trans_sf"/>
</dbReference>
<evidence type="ECO:0000256" key="3">
    <source>
        <dbReference type="ARBA" id="ARBA00022989"/>
    </source>
</evidence>
<evidence type="ECO:0000256" key="4">
    <source>
        <dbReference type="ARBA" id="ARBA00023136"/>
    </source>
</evidence>
<feature type="transmembrane region" description="Helical" evidence="6">
    <location>
        <begin position="309"/>
        <end position="330"/>
    </location>
</feature>
<feature type="transmembrane region" description="Helical" evidence="6">
    <location>
        <begin position="119"/>
        <end position="137"/>
    </location>
</feature>
<feature type="domain" description="Major facilitator superfamily (MFS) profile" evidence="7">
    <location>
        <begin position="84"/>
        <end position="583"/>
    </location>
</feature>
<feature type="transmembrane region" description="Helical" evidence="6">
    <location>
        <begin position="206"/>
        <end position="225"/>
    </location>
</feature>
<sequence>MTEGTSDTTAAAVEEQPLDTQQEKQQQPPASAHPSEKSQGVVESKPEAKPGPPGGPGGPGGGKPFGPGMGPAVEYPKGLKLYSIIISLYLAGFLTALDRTIIVNAIPHITNEFNSIDDVGWYGSAYLLTFCAFQLLFGKIYSFYNPKWVFLTAVVIFEIGSAICGAAPNSTVLIVGRAIAGLGSSGIFGGSVIITFFTVPLHMRPIYSGIVSVIFAIASVTGPLIGGGFTENVTWRWCFYINLPIGVVTIMVLVLMLQMPPARKAGTPIREQFLQIDPLGNLCLIPGVVCLLLALQWGGATYAWNNGRIIALLVLAGVLLLAFVGIQIWLQEKATIPPRVIKQRSIAAGVAFTLMVTAAMMTFTYYLPIWFQAIKSASPVHSGVMMLPTVISSAIASLVAGFLIHRLGYYTPFMIGGSVLMSIGAGLLTTFTPHISEGKWIGYQIFWAVGCGMSMSSLPMHSFEAVLTYNLGMQQASLAAQAVLPRQDAPIGISLIFFAQSLGGSVFLSVDQAIYSNKLSANLGDIANLTDSGVTSIQDRVSPQDLPRFLNGYNGAVIDVFRVALAASCACVVASTLMEWKSVKAQKGGPGGAGGPGSGQPGMGPGKGPSTANGATTTKPKWDAGTQV</sequence>
<dbReference type="Gene3D" id="1.20.1720.10">
    <property type="entry name" value="Multidrug resistance protein D"/>
    <property type="match status" value="1"/>
</dbReference>